<dbReference type="InterPro" id="IPR035669">
    <property type="entry name" value="SGNH_plant_lipase-like"/>
</dbReference>
<dbReference type="AlphaFoldDB" id="A0A2P5C0U0"/>
<dbReference type="Pfam" id="PF00657">
    <property type="entry name" value="Lipase_GDSL"/>
    <property type="match status" value="1"/>
</dbReference>
<evidence type="ECO:0000256" key="3">
    <source>
        <dbReference type="ARBA" id="ARBA00022525"/>
    </source>
</evidence>
<dbReference type="PANTHER" id="PTHR45650">
    <property type="entry name" value="GDSL-LIKE LIPASE/ACYLHYDROLASE-RELATED"/>
    <property type="match status" value="1"/>
</dbReference>
<dbReference type="GO" id="GO:0005576">
    <property type="term" value="C:extracellular region"/>
    <property type="evidence" value="ECO:0007669"/>
    <property type="project" value="UniProtKB-SubCell"/>
</dbReference>
<dbReference type="InterPro" id="IPR001087">
    <property type="entry name" value="GDSL"/>
</dbReference>
<keyword evidence="3" id="KW-0964">Secreted</keyword>
<keyword evidence="7" id="KW-0443">Lipid metabolism</keyword>
<keyword evidence="5" id="KW-0378">Hydrolase</keyword>
<organism evidence="9 10">
    <name type="scientific">Parasponia andersonii</name>
    <name type="common">Sponia andersonii</name>
    <dbReference type="NCBI Taxonomy" id="3476"/>
    <lineage>
        <taxon>Eukaryota</taxon>
        <taxon>Viridiplantae</taxon>
        <taxon>Streptophyta</taxon>
        <taxon>Embryophyta</taxon>
        <taxon>Tracheophyta</taxon>
        <taxon>Spermatophyta</taxon>
        <taxon>Magnoliopsida</taxon>
        <taxon>eudicotyledons</taxon>
        <taxon>Gunneridae</taxon>
        <taxon>Pentapetalae</taxon>
        <taxon>rosids</taxon>
        <taxon>fabids</taxon>
        <taxon>Rosales</taxon>
        <taxon>Cannabaceae</taxon>
        <taxon>Parasponia</taxon>
    </lineage>
</organism>
<name>A0A2P5C0U0_PARAD</name>
<dbReference type="GO" id="GO:0016042">
    <property type="term" value="P:lipid catabolic process"/>
    <property type="evidence" value="ECO:0007669"/>
    <property type="project" value="UniProtKB-KW"/>
</dbReference>
<keyword evidence="6" id="KW-0442">Lipid degradation</keyword>
<dbReference type="Gene3D" id="3.40.50.1110">
    <property type="entry name" value="SGNH hydrolase"/>
    <property type="match status" value="1"/>
</dbReference>
<evidence type="ECO:0000313" key="9">
    <source>
        <dbReference type="EMBL" id="PON54641.1"/>
    </source>
</evidence>
<evidence type="ECO:0000256" key="4">
    <source>
        <dbReference type="ARBA" id="ARBA00022729"/>
    </source>
</evidence>
<evidence type="ECO:0000256" key="2">
    <source>
        <dbReference type="ARBA" id="ARBA00008668"/>
    </source>
</evidence>
<protein>
    <submittedName>
        <fullName evidence="9">Lipase</fullName>
    </submittedName>
</protein>
<proteinExistence type="inferred from homology"/>
<dbReference type="SUPFAM" id="SSF52266">
    <property type="entry name" value="SGNH hydrolase"/>
    <property type="match status" value="1"/>
</dbReference>
<evidence type="ECO:0000256" key="7">
    <source>
        <dbReference type="ARBA" id="ARBA00023098"/>
    </source>
</evidence>
<dbReference type="EMBL" id="JXTB01000192">
    <property type="protein sequence ID" value="PON54641.1"/>
    <property type="molecule type" value="Genomic_DNA"/>
</dbReference>
<dbReference type="GO" id="GO:0016788">
    <property type="term" value="F:hydrolase activity, acting on ester bonds"/>
    <property type="evidence" value="ECO:0007669"/>
    <property type="project" value="InterPro"/>
</dbReference>
<evidence type="ECO:0000256" key="8">
    <source>
        <dbReference type="SAM" id="SignalP"/>
    </source>
</evidence>
<comment type="similarity">
    <text evidence="2">Belongs to the 'GDSL' lipolytic enzyme family.</text>
</comment>
<dbReference type="InterPro" id="IPR051238">
    <property type="entry name" value="GDSL_esterase/lipase"/>
</dbReference>
<gene>
    <name evidence="9" type="ORF">PanWU01x14_193820</name>
</gene>
<dbReference type="CDD" id="cd01837">
    <property type="entry name" value="SGNH_plant_lipase_like"/>
    <property type="match status" value="1"/>
</dbReference>
<keyword evidence="10" id="KW-1185">Reference proteome</keyword>
<reference evidence="10" key="1">
    <citation type="submission" date="2016-06" db="EMBL/GenBank/DDBJ databases">
        <title>Parallel loss of symbiosis genes in relatives of nitrogen-fixing non-legume Parasponia.</title>
        <authorList>
            <person name="Van Velzen R."/>
            <person name="Holmer R."/>
            <person name="Bu F."/>
            <person name="Rutten L."/>
            <person name="Van Zeijl A."/>
            <person name="Liu W."/>
            <person name="Santuari L."/>
            <person name="Cao Q."/>
            <person name="Sharma T."/>
            <person name="Shen D."/>
            <person name="Roswanjaya Y."/>
            <person name="Wardhani T."/>
            <person name="Kalhor M.S."/>
            <person name="Jansen J."/>
            <person name="Van den Hoogen J."/>
            <person name="Gungor B."/>
            <person name="Hartog M."/>
            <person name="Hontelez J."/>
            <person name="Verver J."/>
            <person name="Yang W.-C."/>
            <person name="Schijlen E."/>
            <person name="Repin R."/>
            <person name="Schilthuizen M."/>
            <person name="Schranz E."/>
            <person name="Heidstra R."/>
            <person name="Miyata K."/>
            <person name="Fedorova E."/>
            <person name="Kohlen W."/>
            <person name="Bisseling T."/>
            <person name="Smit S."/>
            <person name="Geurts R."/>
        </authorList>
    </citation>
    <scope>NUCLEOTIDE SEQUENCE [LARGE SCALE GENOMIC DNA]</scope>
    <source>
        <strain evidence="10">cv. WU1-14</strain>
    </source>
</reference>
<dbReference type="PANTHER" id="PTHR45650:SF75">
    <property type="entry name" value="GDSL-LIKE LIPASE_ACYLHYDROLASE"/>
    <property type="match status" value="1"/>
</dbReference>
<evidence type="ECO:0000256" key="1">
    <source>
        <dbReference type="ARBA" id="ARBA00004613"/>
    </source>
</evidence>
<keyword evidence="4 8" id="KW-0732">Signal</keyword>
<feature type="chain" id="PRO_5015149327" evidence="8">
    <location>
        <begin position="19"/>
        <end position="376"/>
    </location>
</feature>
<sequence>MGIIGLLLMVMMTALFTASEIGVNAKPQVPCFFIFGDSLADNGNNNQLLTLAKVNYKPYGIDLPDGPTGRFSNGRTTVDIIAELLGFDKHIPAFATLNSSSNLLSGANYASGAAGILRPTGKHMGDNISLRRQVKNHRITVSRIGDILGSKRLAKERLNKCLYWVGIGNNDYINNYFMPWIYSSGNLYNPDQYADLLIQNYHSQILELYNHGARMVTLVGLGQIGCTPNSISVYGASEGSTCVDYMNDAVQFFNKKLITLVDQLNSYFIDAKFIYINSYGLGSGDPTIAGFKVWNVGCCVVNDIGQCEALESPCKNRTEYVFWDSFHPTEASNLITANRIYKAYDPSDSYPMDLTNLVQSFGLNAETMAMAEVTSM</sequence>
<dbReference type="InterPro" id="IPR036514">
    <property type="entry name" value="SGNH_hydro_sf"/>
</dbReference>
<feature type="signal peptide" evidence="8">
    <location>
        <begin position="1"/>
        <end position="18"/>
    </location>
</feature>
<comment type="caution">
    <text evidence="9">The sequence shown here is derived from an EMBL/GenBank/DDBJ whole genome shotgun (WGS) entry which is preliminary data.</text>
</comment>
<accession>A0A2P5C0U0</accession>
<evidence type="ECO:0000256" key="6">
    <source>
        <dbReference type="ARBA" id="ARBA00022963"/>
    </source>
</evidence>
<dbReference type="Proteomes" id="UP000237105">
    <property type="component" value="Unassembled WGS sequence"/>
</dbReference>
<dbReference type="OrthoDB" id="1683520at2759"/>
<comment type="subcellular location">
    <subcellularLocation>
        <location evidence="1">Secreted</location>
    </subcellularLocation>
</comment>
<evidence type="ECO:0000256" key="5">
    <source>
        <dbReference type="ARBA" id="ARBA00022801"/>
    </source>
</evidence>
<evidence type="ECO:0000313" key="10">
    <source>
        <dbReference type="Proteomes" id="UP000237105"/>
    </source>
</evidence>